<dbReference type="AlphaFoldDB" id="A0A101QVV7"/>
<dbReference type="Proteomes" id="UP000053271">
    <property type="component" value="Unassembled WGS sequence"/>
</dbReference>
<reference evidence="2 3" key="1">
    <citation type="submission" date="2015-10" db="EMBL/GenBank/DDBJ databases">
        <title>Draft genome sequence of Streptomyces longwoodensis DSM 41677, type strain for the species Streptomyces longwoodensis.</title>
        <authorList>
            <person name="Ruckert C."/>
            <person name="Winkler A."/>
            <person name="Kalinowski J."/>
            <person name="Kampfer P."/>
            <person name="Glaeser S."/>
        </authorList>
    </citation>
    <scope>NUCLEOTIDE SEQUENCE [LARGE SCALE GENOMIC DNA]</scope>
    <source>
        <strain evidence="2 3">DSM 41677</strain>
    </source>
</reference>
<protein>
    <submittedName>
        <fullName evidence="2">Uncharacterized protein</fullName>
    </submittedName>
</protein>
<comment type="caution">
    <text evidence="2">The sequence shown here is derived from an EMBL/GenBank/DDBJ whole genome shotgun (WGS) entry which is preliminary data.</text>
</comment>
<proteinExistence type="predicted"/>
<gene>
    <name evidence="2" type="ORF">AQJ30_20935</name>
</gene>
<evidence type="ECO:0000256" key="1">
    <source>
        <dbReference type="SAM" id="MobiDB-lite"/>
    </source>
</evidence>
<dbReference type="STRING" id="68231.AQJ30_20935"/>
<evidence type="ECO:0000313" key="3">
    <source>
        <dbReference type="Proteomes" id="UP000053271"/>
    </source>
</evidence>
<name>A0A101QVV7_9ACTN</name>
<evidence type="ECO:0000313" key="2">
    <source>
        <dbReference type="EMBL" id="KUN36696.1"/>
    </source>
</evidence>
<keyword evidence="3" id="KW-1185">Reference proteome</keyword>
<organism evidence="2 3">
    <name type="scientific">Streptomyces longwoodensis</name>
    <dbReference type="NCBI Taxonomy" id="68231"/>
    <lineage>
        <taxon>Bacteria</taxon>
        <taxon>Bacillati</taxon>
        <taxon>Actinomycetota</taxon>
        <taxon>Actinomycetes</taxon>
        <taxon>Kitasatosporales</taxon>
        <taxon>Streptomycetaceae</taxon>
        <taxon>Streptomyces</taxon>
    </lineage>
</organism>
<feature type="region of interest" description="Disordered" evidence="1">
    <location>
        <begin position="49"/>
        <end position="70"/>
    </location>
</feature>
<dbReference type="EMBL" id="LMWS01000023">
    <property type="protein sequence ID" value="KUN36696.1"/>
    <property type="molecule type" value="Genomic_DNA"/>
</dbReference>
<sequence>MVRNGTLTLRQTGGYLIGVTQDLAAGPVRPFVVAPHGRAGAYVRVTGPERDERYGRTPLDGSATRRYARI</sequence>
<accession>A0A101QVV7</accession>